<dbReference type="EMBL" id="CAJNJA010004948">
    <property type="protein sequence ID" value="CAE7182300.1"/>
    <property type="molecule type" value="Genomic_DNA"/>
</dbReference>
<dbReference type="Proteomes" id="UP000601435">
    <property type="component" value="Unassembled WGS sequence"/>
</dbReference>
<name>A0A812IYP4_9DINO</name>
<organism evidence="1 2">
    <name type="scientific">Symbiodinium necroappetens</name>
    <dbReference type="NCBI Taxonomy" id="1628268"/>
    <lineage>
        <taxon>Eukaryota</taxon>
        <taxon>Sar</taxon>
        <taxon>Alveolata</taxon>
        <taxon>Dinophyceae</taxon>
        <taxon>Suessiales</taxon>
        <taxon>Symbiodiniaceae</taxon>
        <taxon>Symbiodinium</taxon>
    </lineage>
</organism>
<sequence length="323" mass="34806">MTSDTMQLCDDMNVADRVDQIMSLEPVIDKTAQTVSLQDSFTDLCSVAHGTNLAAACSALRNTNGQLVPVSVLGQLRASGATPEQYLGHAFWLIVGGQPWAAGSVAVCVGALAMHLCGDLAACFCGLAACACLGLVRNPLRDVVFAADVLHFGVKALETAERYSHSEAGMIFKLDSSRSVRRSEASLIPAILIGELVDPRGKGAALNKQFQNPTDETVKSIPVGNPLYGKTVEEIKEEFADQVIGERLKIRGIFVAHPTNAEQDPSLLELVKELVRRIALEQRCDYSDIHVGLLRKEVATFKEALSGHRAVTRSDIQLYLFGG</sequence>
<protein>
    <submittedName>
        <fullName evidence="1">Uncharacterized protein</fullName>
    </submittedName>
</protein>
<gene>
    <name evidence="1" type="ORF">SNEC2469_LOCUS745</name>
</gene>
<comment type="caution">
    <text evidence="1">The sequence shown here is derived from an EMBL/GenBank/DDBJ whole genome shotgun (WGS) entry which is preliminary data.</text>
</comment>
<evidence type="ECO:0000313" key="2">
    <source>
        <dbReference type="Proteomes" id="UP000601435"/>
    </source>
</evidence>
<evidence type="ECO:0000313" key="1">
    <source>
        <dbReference type="EMBL" id="CAE7182300.1"/>
    </source>
</evidence>
<accession>A0A812IYP4</accession>
<reference evidence="1" key="1">
    <citation type="submission" date="2021-02" db="EMBL/GenBank/DDBJ databases">
        <authorList>
            <person name="Dougan E. K."/>
            <person name="Rhodes N."/>
            <person name="Thang M."/>
            <person name="Chan C."/>
        </authorList>
    </citation>
    <scope>NUCLEOTIDE SEQUENCE</scope>
</reference>
<proteinExistence type="predicted"/>
<dbReference type="AlphaFoldDB" id="A0A812IYP4"/>
<dbReference type="OrthoDB" id="418298at2759"/>
<keyword evidence="2" id="KW-1185">Reference proteome</keyword>